<dbReference type="HOGENOM" id="CLU_022878_0_0_1"/>
<dbReference type="AlphaFoldDB" id="M3BPB5"/>
<evidence type="ECO:0000313" key="2">
    <source>
        <dbReference type="EMBL" id="EMF08008.1"/>
    </source>
</evidence>
<dbReference type="STRING" id="692275.M3BPB5"/>
<organism evidence="2 3">
    <name type="scientific">Sphaerulina musiva (strain SO2202)</name>
    <name type="common">Poplar stem canker fungus</name>
    <name type="synonym">Septoria musiva</name>
    <dbReference type="NCBI Taxonomy" id="692275"/>
    <lineage>
        <taxon>Eukaryota</taxon>
        <taxon>Fungi</taxon>
        <taxon>Dikarya</taxon>
        <taxon>Ascomycota</taxon>
        <taxon>Pezizomycotina</taxon>
        <taxon>Dothideomycetes</taxon>
        <taxon>Dothideomycetidae</taxon>
        <taxon>Mycosphaerellales</taxon>
        <taxon>Mycosphaerellaceae</taxon>
        <taxon>Sphaerulina</taxon>
    </lineage>
</organism>
<reference evidence="2 3" key="1">
    <citation type="journal article" date="2012" name="PLoS Pathog.">
        <title>Diverse lifestyles and strategies of plant pathogenesis encoded in the genomes of eighteen Dothideomycetes fungi.</title>
        <authorList>
            <person name="Ohm R.A."/>
            <person name="Feau N."/>
            <person name="Henrissat B."/>
            <person name="Schoch C.L."/>
            <person name="Horwitz B.A."/>
            <person name="Barry K.W."/>
            <person name="Condon B.J."/>
            <person name="Copeland A.C."/>
            <person name="Dhillon B."/>
            <person name="Glaser F."/>
            <person name="Hesse C.N."/>
            <person name="Kosti I."/>
            <person name="LaButti K."/>
            <person name="Lindquist E.A."/>
            <person name="Lucas S."/>
            <person name="Salamov A.A."/>
            <person name="Bradshaw R.E."/>
            <person name="Ciuffetti L."/>
            <person name="Hamelin R.C."/>
            <person name="Kema G.H.J."/>
            <person name="Lawrence C."/>
            <person name="Scott J.A."/>
            <person name="Spatafora J.W."/>
            <person name="Turgeon B.G."/>
            <person name="de Wit P.J.G.M."/>
            <person name="Zhong S."/>
            <person name="Goodwin S.B."/>
            <person name="Grigoriev I.V."/>
        </authorList>
    </citation>
    <scope>NUCLEOTIDE SEQUENCE [LARGE SCALE GENOMIC DNA]</scope>
    <source>
        <strain evidence="2 3">SO2202</strain>
    </source>
</reference>
<feature type="signal peptide" evidence="1">
    <location>
        <begin position="1"/>
        <end position="17"/>
    </location>
</feature>
<sequence>MLRRALLVPALVGLARSQPVASSDTYAPVAAPDALPIDDLRNVDVPTYTETPGLASAIVSYATETAIAAVQADVTQDPLSQFPAATDVPINSAGEDSSSNNKRGLVVRDACDAQPTIANFYNVNVDDPSAFKADHTISSVALAAPTPAGYFNNFKNAPGANSAYAYLGYSVVNDGKTGYDVNWCAEQCTSINGCLSFNIYFERDPIIEPGAGCENPHAFANIKCSFWGTALDSSTANNFGQWRSDFQVVIAGSNAYTSSKLGGPVHGYNPPQSLNTSTMNAPLRDCSNTWTYLGYKLLQSGPYDPSLCGAACDAQTAYNAAHPSSTDEEPVKCAAFGSYILSMTNATSTYQLGQMCTLYTSDWDAEKYAVNTVSYDDGIGAKYTYGYSFFYAKEELQPVCES</sequence>
<dbReference type="OMA" id="FNTYVLY"/>
<evidence type="ECO:0000313" key="3">
    <source>
        <dbReference type="Proteomes" id="UP000016931"/>
    </source>
</evidence>
<dbReference type="PANTHER" id="PTHR36578">
    <property type="entry name" value="CHROMOSOME 15, WHOLE GENOME SHOTGUN SEQUENCE"/>
    <property type="match status" value="1"/>
</dbReference>
<proteinExistence type="predicted"/>
<dbReference type="EMBL" id="KB456272">
    <property type="protein sequence ID" value="EMF08008.1"/>
    <property type="molecule type" value="Genomic_DNA"/>
</dbReference>
<dbReference type="Proteomes" id="UP000016931">
    <property type="component" value="Unassembled WGS sequence"/>
</dbReference>
<keyword evidence="1" id="KW-0732">Signal</keyword>
<dbReference type="GeneID" id="27907212"/>
<accession>M3BPB5</accession>
<name>M3BPB5_SPHMS</name>
<dbReference type="RefSeq" id="XP_016756129.1">
    <property type="nucleotide sequence ID" value="XM_016910075.1"/>
</dbReference>
<keyword evidence="3" id="KW-1185">Reference proteome</keyword>
<dbReference type="eggNOG" id="ENOG502RYBJ">
    <property type="taxonomic scope" value="Eukaryota"/>
</dbReference>
<evidence type="ECO:0000256" key="1">
    <source>
        <dbReference type="SAM" id="SignalP"/>
    </source>
</evidence>
<protein>
    <recommendedName>
        <fullName evidence="4">Carbohydrate-binding-like protein</fullName>
    </recommendedName>
</protein>
<dbReference type="OrthoDB" id="271448at2759"/>
<gene>
    <name evidence="2" type="ORF">SEPMUDRAFT_74673</name>
</gene>
<feature type="chain" id="PRO_5004031927" description="Carbohydrate-binding-like protein" evidence="1">
    <location>
        <begin position="18"/>
        <end position="402"/>
    </location>
</feature>
<dbReference type="PANTHER" id="PTHR36578:SF1">
    <property type="entry name" value="APPLE DOMAIN-CONTAINING PROTEIN"/>
    <property type="match status" value="1"/>
</dbReference>
<evidence type="ECO:0008006" key="4">
    <source>
        <dbReference type="Google" id="ProtNLM"/>
    </source>
</evidence>